<feature type="domain" description="Calcineurin-like phosphoesterase" evidence="1">
    <location>
        <begin position="3"/>
        <end position="191"/>
    </location>
</feature>
<organism evidence="2">
    <name type="scientific">marine sediment metagenome</name>
    <dbReference type="NCBI Taxonomy" id="412755"/>
    <lineage>
        <taxon>unclassified sequences</taxon>
        <taxon>metagenomes</taxon>
        <taxon>ecological metagenomes</taxon>
    </lineage>
</organism>
<dbReference type="EMBL" id="LAZR01058457">
    <property type="protein sequence ID" value="KKK69849.1"/>
    <property type="molecule type" value="Genomic_DNA"/>
</dbReference>
<evidence type="ECO:0000259" key="1">
    <source>
        <dbReference type="Pfam" id="PF00149"/>
    </source>
</evidence>
<dbReference type="SUPFAM" id="SSF56300">
    <property type="entry name" value="Metallo-dependent phosphatases"/>
    <property type="match status" value="1"/>
</dbReference>
<name>A0A0F8ZTW1_9ZZZZ</name>
<dbReference type="PANTHER" id="PTHR45867:SF3">
    <property type="entry name" value="ACID PHOSPHATASE TYPE 7"/>
    <property type="match status" value="1"/>
</dbReference>
<sequence>GRMRFIVAGDSRSNTHDWATVSAAILAEKPDLLVFNGDMNDNGTSDWEWDTHFMGPASAKKLLATVPFYPIWGNHEGNASIMGKFFHTPSPTGAGKNWAQQIGSVQFVGLDGRPSHRWRNNRWIDKTLAASKGKFIVFCSHYPAYSSCGNGELDSRGQPEDSGYRIARKTILPLLRKYKAAAFMVAHEHCYERSDLPGGLTQIIAAGAGAPRSRLSDDAKAQNPYSKVFARSLHYELFEVDGDRLSFTAKAPDGKVIDRVSWQARELD</sequence>
<dbReference type="Pfam" id="PF00149">
    <property type="entry name" value="Metallophos"/>
    <property type="match status" value="1"/>
</dbReference>
<dbReference type="Gene3D" id="3.60.21.10">
    <property type="match status" value="1"/>
</dbReference>
<evidence type="ECO:0000313" key="2">
    <source>
        <dbReference type="EMBL" id="KKK69849.1"/>
    </source>
</evidence>
<dbReference type="InterPro" id="IPR029052">
    <property type="entry name" value="Metallo-depent_PP-like"/>
</dbReference>
<proteinExistence type="predicted"/>
<dbReference type="GO" id="GO:0016787">
    <property type="term" value="F:hydrolase activity"/>
    <property type="evidence" value="ECO:0007669"/>
    <property type="project" value="InterPro"/>
</dbReference>
<accession>A0A0F8ZTW1</accession>
<dbReference type="AlphaFoldDB" id="A0A0F8ZTW1"/>
<comment type="caution">
    <text evidence="2">The sequence shown here is derived from an EMBL/GenBank/DDBJ whole genome shotgun (WGS) entry which is preliminary data.</text>
</comment>
<gene>
    <name evidence="2" type="ORF">LCGC14_2929910</name>
</gene>
<reference evidence="2" key="1">
    <citation type="journal article" date="2015" name="Nature">
        <title>Complex archaea that bridge the gap between prokaryotes and eukaryotes.</title>
        <authorList>
            <person name="Spang A."/>
            <person name="Saw J.H."/>
            <person name="Jorgensen S.L."/>
            <person name="Zaremba-Niedzwiedzka K."/>
            <person name="Martijn J."/>
            <person name="Lind A.E."/>
            <person name="van Eijk R."/>
            <person name="Schleper C."/>
            <person name="Guy L."/>
            <person name="Ettema T.J."/>
        </authorList>
    </citation>
    <scope>NUCLEOTIDE SEQUENCE</scope>
</reference>
<dbReference type="InterPro" id="IPR004843">
    <property type="entry name" value="Calcineurin-like_PHP"/>
</dbReference>
<feature type="non-terminal residue" evidence="2">
    <location>
        <position position="1"/>
    </location>
</feature>
<protein>
    <recommendedName>
        <fullName evidence="1">Calcineurin-like phosphoesterase domain-containing protein</fullName>
    </recommendedName>
</protein>
<dbReference type="PANTHER" id="PTHR45867">
    <property type="entry name" value="PURPLE ACID PHOSPHATASE"/>
    <property type="match status" value="1"/>
</dbReference>